<dbReference type="Pfam" id="PF02635">
    <property type="entry name" value="DsrE"/>
    <property type="match status" value="1"/>
</dbReference>
<comment type="caution">
    <text evidence="1">The sequence shown here is derived from an EMBL/GenBank/DDBJ whole genome shotgun (WGS) entry which is preliminary data.</text>
</comment>
<dbReference type="SUPFAM" id="SSF75169">
    <property type="entry name" value="DsrEFH-like"/>
    <property type="match status" value="1"/>
</dbReference>
<evidence type="ECO:0000313" key="2">
    <source>
        <dbReference type="Proteomes" id="UP000051977"/>
    </source>
</evidence>
<keyword evidence="2" id="KW-1185">Reference proteome</keyword>
<dbReference type="Gene3D" id="3.40.1260.10">
    <property type="entry name" value="DsrEFH-like"/>
    <property type="match status" value="1"/>
</dbReference>
<dbReference type="InterPro" id="IPR003787">
    <property type="entry name" value="Sulphur_relay_DsrE/F-like"/>
</dbReference>
<sequence length="112" mass="12277">MHKVVFHVDEMDKWQHTLGNIRNLLTFGDQVGETYKIVVLVNGDAILGYLVGSLQDSIAQLTAKSVEFHACQNAMNSHTIKKDQLPAGVQVVPAGVADLVKLQEAGYSYIKP</sequence>
<proteinExistence type="predicted"/>
<dbReference type="PANTHER" id="PTHR37691:SF1">
    <property type="entry name" value="BLR3518 PROTEIN"/>
    <property type="match status" value="1"/>
</dbReference>
<protein>
    <recommendedName>
        <fullName evidence="3">Sulfur reduction protein DsrE</fullName>
    </recommendedName>
</protein>
<dbReference type="InterPro" id="IPR027396">
    <property type="entry name" value="DsrEFH-like"/>
</dbReference>
<accession>A0ABR5PDI9</accession>
<dbReference type="PANTHER" id="PTHR37691">
    <property type="entry name" value="BLR3518 PROTEIN"/>
    <property type="match status" value="1"/>
</dbReference>
<gene>
    <name evidence="1" type="ORF">FD12_GL002359</name>
</gene>
<evidence type="ECO:0000313" key="1">
    <source>
        <dbReference type="EMBL" id="KRL16844.1"/>
    </source>
</evidence>
<reference evidence="1 2" key="1">
    <citation type="journal article" date="2015" name="Genome Announc.">
        <title>Expanding the biotechnology potential of lactobacilli through comparative genomics of 213 strains and associated genera.</title>
        <authorList>
            <person name="Sun Z."/>
            <person name="Harris H.M."/>
            <person name="McCann A."/>
            <person name="Guo C."/>
            <person name="Argimon S."/>
            <person name="Zhang W."/>
            <person name="Yang X."/>
            <person name="Jeffery I.B."/>
            <person name="Cooney J.C."/>
            <person name="Kagawa T.F."/>
            <person name="Liu W."/>
            <person name="Song Y."/>
            <person name="Salvetti E."/>
            <person name="Wrobel A."/>
            <person name="Rasinkangas P."/>
            <person name="Parkhill J."/>
            <person name="Rea M.C."/>
            <person name="O'Sullivan O."/>
            <person name="Ritari J."/>
            <person name="Douillard F.P."/>
            <person name="Paul Ross R."/>
            <person name="Yang R."/>
            <person name="Briner A.E."/>
            <person name="Felis G.E."/>
            <person name="de Vos W.M."/>
            <person name="Barrangou R."/>
            <person name="Klaenhammer T.R."/>
            <person name="Caufield P.W."/>
            <person name="Cui Y."/>
            <person name="Zhang H."/>
            <person name="O'Toole P.W."/>
        </authorList>
    </citation>
    <scope>NUCLEOTIDE SEQUENCE [LARGE SCALE GENOMIC DNA]</scope>
    <source>
        <strain evidence="1 2">DSM 19907</strain>
    </source>
</reference>
<organism evidence="1 2">
    <name type="scientific">Lentilactobacillus rapi DSM 19907 = JCM 15042</name>
    <dbReference type="NCBI Taxonomy" id="1423795"/>
    <lineage>
        <taxon>Bacteria</taxon>
        <taxon>Bacillati</taxon>
        <taxon>Bacillota</taxon>
        <taxon>Bacilli</taxon>
        <taxon>Lactobacillales</taxon>
        <taxon>Lactobacillaceae</taxon>
        <taxon>Lentilactobacillus</taxon>
    </lineage>
</organism>
<name>A0ABR5PDI9_9LACO</name>
<dbReference type="Proteomes" id="UP000051977">
    <property type="component" value="Unassembled WGS sequence"/>
</dbReference>
<dbReference type="EMBL" id="AZEI01000049">
    <property type="protein sequence ID" value="KRL16844.1"/>
    <property type="molecule type" value="Genomic_DNA"/>
</dbReference>
<dbReference type="RefSeq" id="WP_056982232.1">
    <property type="nucleotide sequence ID" value="NZ_AZEI01000049.1"/>
</dbReference>
<evidence type="ECO:0008006" key="3">
    <source>
        <dbReference type="Google" id="ProtNLM"/>
    </source>
</evidence>